<evidence type="ECO:0000313" key="4">
    <source>
        <dbReference type="Proteomes" id="UP000182624"/>
    </source>
</evidence>
<gene>
    <name evidence="3" type="ORF">SAMN04487928_11285</name>
</gene>
<feature type="transmembrane region" description="Helical" evidence="1">
    <location>
        <begin position="308"/>
        <end position="326"/>
    </location>
</feature>
<evidence type="ECO:0000256" key="1">
    <source>
        <dbReference type="SAM" id="Phobius"/>
    </source>
</evidence>
<evidence type="ECO:0000259" key="2">
    <source>
        <dbReference type="Pfam" id="PF05569"/>
    </source>
</evidence>
<protein>
    <submittedName>
        <fullName evidence="3">Signal transducer regulating beta-lactamase production, contains metallopeptidase domain</fullName>
    </submittedName>
</protein>
<proteinExistence type="predicted"/>
<name>A0A1I5UEP6_9FIRM</name>
<feature type="transmembrane region" description="Helical" evidence="1">
    <location>
        <begin position="129"/>
        <end position="157"/>
    </location>
</feature>
<feature type="transmembrane region" description="Helical" evidence="1">
    <location>
        <begin position="12"/>
        <end position="29"/>
    </location>
</feature>
<accession>A0A1I5UEP6</accession>
<reference evidence="4" key="1">
    <citation type="submission" date="2016-10" db="EMBL/GenBank/DDBJ databases">
        <authorList>
            <person name="Varghese N."/>
            <person name="Submissions S."/>
        </authorList>
    </citation>
    <scope>NUCLEOTIDE SEQUENCE [LARGE SCALE GENOMIC DNA]</scope>
    <source>
        <strain evidence="4">P18</strain>
    </source>
</reference>
<sequence length="560" mass="62000">MGLIFIKVIEMSMASILLMIAVSLIRIPLKKAPKWFMGVLWAVVALRLLVPLQIQSDIGFMPDFGKIVNVAFSKGASTEKNLDTLALKSVGVMADVYADDISFSNAGDDESTVTDTQNTSIRGYFNNKFFVGILIIWLLGVVAVLGYAVFSYIRIYLKTRISIRFSSSERVFVCDEIDTPFIFGMLRPIVYLPSDLDHKTIENVLAHELVHIKRCDHIRKQLGYLIVAIHWFNPLVWLSYILFCRDIELACDEMVISNMSSRQKKSYANSLLLCSTRKRFVTVYPTAFGEVGVATRVRQILNYKKPSFYLIMVLIIVTSTLLTCSFTRAADKVIIKPYTLQTLKDNSNDADRKNDDGSGSVKAKEPVHSVIFTDGEIEVKATGDGLVNLPYTDSTKKEITNLPYVTGNETVVEINEHEGEQTLVDVKENETTVHVSGTNDSVSVNVSGSTASVEVKDTKETVHVEADVSKTLEPVDTTIGTVNTIVNENVKSVAPEVVSEVVNEVANEVVDEVVNEVVNDVVNETVNEVAEEVFDEAGEVDEVINTAFSTIDSISSLFGR</sequence>
<evidence type="ECO:0000313" key="3">
    <source>
        <dbReference type="EMBL" id="SFP93688.1"/>
    </source>
</evidence>
<feature type="domain" description="Peptidase M56" evidence="2">
    <location>
        <begin position="7"/>
        <end position="280"/>
    </location>
</feature>
<feature type="transmembrane region" description="Helical" evidence="1">
    <location>
        <begin position="222"/>
        <end position="243"/>
    </location>
</feature>
<dbReference type="PANTHER" id="PTHR34978">
    <property type="entry name" value="POSSIBLE SENSOR-TRANSDUCER PROTEIN BLAR"/>
    <property type="match status" value="1"/>
</dbReference>
<dbReference type="CDD" id="cd07341">
    <property type="entry name" value="M56_BlaR1_MecR1_like"/>
    <property type="match status" value="1"/>
</dbReference>
<dbReference type="InterPro" id="IPR008756">
    <property type="entry name" value="Peptidase_M56"/>
</dbReference>
<keyword evidence="1" id="KW-0812">Transmembrane</keyword>
<organism evidence="3 4">
    <name type="scientific">Butyrivibrio proteoclasticus</name>
    <dbReference type="NCBI Taxonomy" id="43305"/>
    <lineage>
        <taxon>Bacteria</taxon>
        <taxon>Bacillati</taxon>
        <taxon>Bacillota</taxon>
        <taxon>Clostridia</taxon>
        <taxon>Lachnospirales</taxon>
        <taxon>Lachnospiraceae</taxon>
        <taxon>Butyrivibrio</taxon>
    </lineage>
</organism>
<dbReference type="RefSeq" id="WP_074887724.1">
    <property type="nucleotide sequence ID" value="NZ_FOXO01000012.1"/>
</dbReference>
<dbReference type="Proteomes" id="UP000182624">
    <property type="component" value="Unassembled WGS sequence"/>
</dbReference>
<dbReference type="AlphaFoldDB" id="A0A1I5UEP6"/>
<dbReference type="OrthoDB" id="9804799at2"/>
<dbReference type="EMBL" id="FOXO01000012">
    <property type="protein sequence ID" value="SFP93688.1"/>
    <property type="molecule type" value="Genomic_DNA"/>
</dbReference>
<dbReference type="Pfam" id="PF05569">
    <property type="entry name" value="Peptidase_M56"/>
    <property type="match status" value="1"/>
</dbReference>
<keyword evidence="1" id="KW-0472">Membrane</keyword>
<feature type="transmembrane region" description="Helical" evidence="1">
    <location>
        <begin position="36"/>
        <end position="54"/>
    </location>
</feature>
<dbReference type="InterPro" id="IPR052173">
    <property type="entry name" value="Beta-lactam_resp_regulator"/>
</dbReference>
<dbReference type="PANTHER" id="PTHR34978:SF3">
    <property type="entry name" value="SLR0241 PROTEIN"/>
    <property type="match status" value="1"/>
</dbReference>
<keyword evidence="4" id="KW-1185">Reference proteome</keyword>
<keyword evidence="1" id="KW-1133">Transmembrane helix</keyword>